<dbReference type="PROSITE" id="PS51892">
    <property type="entry name" value="SUBTILASE"/>
    <property type="match status" value="1"/>
</dbReference>
<dbReference type="PRINTS" id="PR00723">
    <property type="entry name" value="SUBTILISIN"/>
</dbReference>
<dbReference type="AlphaFoldDB" id="A0A848J263"/>
<feature type="active site" description="Charge relay system" evidence="5">
    <location>
        <position position="396"/>
    </location>
</feature>
<dbReference type="InterPro" id="IPR026444">
    <property type="entry name" value="Secre_tail"/>
</dbReference>
<comment type="caution">
    <text evidence="8">The sequence shown here is derived from an EMBL/GenBank/DDBJ whole genome shotgun (WGS) entry which is preliminary data.</text>
</comment>
<proteinExistence type="inferred from homology"/>
<protein>
    <submittedName>
        <fullName evidence="8">S8 family serine peptidase</fullName>
    </submittedName>
</protein>
<evidence type="ECO:0000256" key="1">
    <source>
        <dbReference type="ARBA" id="ARBA00011073"/>
    </source>
</evidence>
<organism evidence="8 9">
    <name type="scientific">Marinigracilibium pacificum</name>
    <dbReference type="NCBI Taxonomy" id="2729599"/>
    <lineage>
        <taxon>Bacteria</taxon>
        <taxon>Pseudomonadati</taxon>
        <taxon>Bacteroidota</taxon>
        <taxon>Cytophagia</taxon>
        <taxon>Cytophagales</taxon>
        <taxon>Flammeovirgaceae</taxon>
        <taxon>Marinigracilibium</taxon>
    </lineage>
</organism>
<dbReference type="Proteomes" id="UP000559010">
    <property type="component" value="Unassembled WGS sequence"/>
</dbReference>
<dbReference type="InterPro" id="IPR017317">
    <property type="entry name" value="Pept_S8_subtilisin_bacteroid-2"/>
</dbReference>
<dbReference type="PANTHER" id="PTHR43806:SF67">
    <property type="entry name" value="EGF-LIKE DOMAIN-CONTAINING PROTEIN"/>
    <property type="match status" value="1"/>
</dbReference>
<gene>
    <name evidence="8" type="ORF">HH304_15820</name>
</gene>
<evidence type="ECO:0000259" key="6">
    <source>
        <dbReference type="Pfam" id="PF00082"/>
    </source>
</evidence>
<dbReference type="SUPFAM" id="SSF52743">
    <property type="entry name" value="Subtilisin-like"/>
    <property type="match status" value="1"/>
</dbReference>
<dbReference type="PANTHER" id="PTHR43806">
    <property type="entry name" value="PEPTIDASE S8"/>
    <property type="match status" value="1"/>
</dbReference>
<keyword evidence="9" id="KW-1185">Reference proteome</keyword>
<dbReference type="PIRSF" id="PIRSF037903">
    <property type="entry name" value="Subtilisin_rel_GFO_2223"/>
    <property type="match status" value="1"/>
</dbReference>
<sequence length="546" mass="60005">MNRFLFLFLIMIFSGNLLNAQSDRYFIQFKDKGNSEFSFNAPEEFLSQRSIDRRLNFGIAIDSLDLPVSKAYLDSLSKENITVYYKSKWLNGVVVQEAEATVNNLRDKIYIDTIIYIAPGFRLTTSKDNYPFGNSTVSISNPNNLNQNNQNNLINFNPDNVNQTGRGVRIAVLDGGFNNVDQLEIFSHLFQNGQIIDKYDFIENENNPYYHNNDHGTKVLSLISGLKENTYQGLAPDAEICLYVTEDYPFSNEFRIEEYNWVIAAERADSAGVDIITSSLGYTTFEDATMDYQTSDIGKNRSIASQGAKIAVSRGIFTVVSAGNSGQSSSWPYTSFPADEETVLTVGAVTPNGIKSNFSSIGHPDLNYIKPDIATPGSQVVLVGSSGTVTTSNGTSFSAPIATGMAALVLEKSPDLSPEDLLKSFHNAGTKSTAPDNQLGYGIPNLAIMLGEYLSVPDQNLNNGLLIYPNPSNPGNLTFQIFDTPTDNEVRTLIYSNSGSELINIFVKLQDGKGEIDLTGLSTGNYFIIVRTKKGDLKGKVILTDQ</sequence>
<feature type="domain" description="Peptidase S8/S53" evidence="6">
    <location>
        <begin position="165"/>
        <end position="442"/>
    </location>
</feature>
<comment type="similarity">
    <text evidence="1 5">Belongs to the peptidase S8 family.</text>
</comment>
<dbReference type="InterPro" id="IPR050131">
    <property type="entry name" value="Peptidase_S8_subtilisin-like"/>
</dbReference>
<dbReference type="Pfam" id="PF00082">
    <property type="entry name" value="Peptidase_S8"/>
    <property type="match status" value="1"/>
</dbReference>
<evidence type="ECO:0000313" key="9">
    <source>
        <dbReference type="Proteomes" id="UP000559010"/>
    </source>
</evidence>
<feature type="active site" description="Charge relay system" evidence="5">
    <location>
        <position position="215"/>
    </location>
</feature>
<reference evidence="8 9" key="1">
    <citation type="submission" date="2020-04" db="EMBL/GenBank/DDBJ databases">
        <title>Flammeovirgaceae bacterium KN852 isolated from deep sea.</title>
        <authorList>
            <person name="Zhang D.-C."/>
        </authorList>
    </citation>
    <scope>NUCLEOTIDE SEQUENCE [LARGE SCALE GENOMIC DNA]</scope>
    <source>
        <strain evidence="8 9">KN852</strain>
    </source>
</reference>
<dbReference type="InterPro" id="IPR000209">
    <property type="entry name" value="Peptidase_S8/S53_dom"/>
</dbReference>
<feature type="active site" description="Charge relay system" evidence="5">
    <location>
        <position position="174"/>
    </location>
</feature>
<dbReference type="Gene3D" id="3.40.50.200">
    <property type="entry name" value="Peptidase S8/S53 domain"/>
    <property type="match status" value="1"/>
</dbReference>
<dbReference type="GO" id="GO:0004252">
    <property type="term" value="F:serine-type endopeptidase activity"/>
    <property type="evidence" value="ECO:0007669"/>
    <property type="project" value="UniProtKB-UniRule"/>
</dbReference>
<evidence type="ECO:0000313" key="8">
    <source>
        <dbReference type="EMBL" id="NMM49876.1"/>
    </source>
</evidence>
<keyword evidence="2 5" id="KW-0645">Protease</keyword>
<evidence type="ECO:0000256" key="4">
    <source>
        <dbReference type="ARBA" id="ARBA00022825"/>
    </source>
</evidence>
<keyword evidence="3 5" id="KW-0378">Hydrolase</keyword>
<dbReference type="InterPro" id="IPR023828">
    <property type="entry name" value="Peptidase_S8_Ser-AS"/>
</dbReference>
<dbReference type="InterPro" id="IPR036852">
    <property type="entry name" value="Peptidase_S8/S53_dom_sf"/>
</dbReference>
<keyword evidence="4 5" id="KW-0720">Serine protease</keyword>
<evidence type="ECO:0000259" key="7">
    <source>
        <dbReference type="Pfam" id="PF18962"/>
    </source>
</evidence>
<dbReference type="GO" id="GO:0006508">
    <property type="term" value="P:proteolysis"/>
    <property type="evidence" value="ECO:0007669"/>
    <property type="project" value="UniProtKB-KW"/>
</dbReference>
<feature type="domain" description="Secretion system C-terminal sorting" evidence="7">
    <location>
        <begin position="467"/>
        <end position="542"/>
    </location>
</feature>
<dbReference type="NCBIfam" id="TIGR04183">
    <property type="entry name" value="Por_Secre_tail"/>
    <property type="match status" value="1"/>
</dbReference>
<accession>A0A848J263</accession>
<evidence type="ECO:0000256" key="2">
    <source>
        <dbReference type="ARBA" id="ARBA00022670"/>
    </source>
</evidence>
<dbReference type="InterPro" id="IPR015500">
    <property type="entry name" value="Peptidase_S8_subtilisin-rel"/>
</dbReference>
<name>A0A848J263_9BACT</name>
<dbReference type="Pfam" id="PF18962">
    <property type="entry name" value="Por_Secre_tail"/>
    <property type="match status" value="1"/>
</dbReference>
<evidence type="ECO:0000256" key="5">
    <source>
        <dbReference type="PROSITE-ProRule" id="PRU01240"/>
    </source>
</evidence>
<dbReference type="PROSITE" id="PS00138">
    <property type="entry name" value="SUBTILASE_SER"/>
    <property type="match status" value="1"/>
</dbReference>
<evidence type="ECO:0000256" key="3">
    <source>
        <dbReference type="ARBA" id="ARBA00022801"/>
    </source>
</evidence>
<dbReference type="EMBL" id="JABBNU010000010">
    <property type="protein sequence ID" value="NMM49876.1"/>
    <property type="molecule type" value="Genomic_DNA"/>
</dbReference>